<sequence>MNCILNLVNEKLLLSQKKKKKKKKHVHQFLFHSFVIFLISLSIWILFYTWGLGESLSSSIYRAMAAFTCTSRPPISLRSETKIASSPSASSLSTRRMFAVLPESSGLRIRLSLSPASLTSIHHHPRVSRLRRAVICEAQETTTDIPVVNDSTWDSLVLKADGPVLVDFWAPWCGPCKMIDPLVNDLAQQYTGKIKFYKLNTDESPSTPSQYGVRSIPTIMIFVNGEKKDTIIGAVPKTTLTSSIDKFLQ</sequence>
<organism evidence="11 12">
    <name type="scientific">Arabidopsis thaliana x Arabidopsis arenosa</name>
    <dbReference type="NCBI Taxonomy" id="1240361"/>
    <lineage>
        <taxon>Eukaryota</taxon>
        <taxon>Viridiplantae</taxon>
        <taxon>Streptophyta</taxon>
        <taxon>Embryophyta</taxon>
        <taxon>Tracheophyta</taxon>
        <taxon>Spermatophyta</taxon>
        <taxon>Magnoliopsida</taxon>
        <taxon>eudicotyledons</taxon>
        <taxon>Gunneridae</taxon>
        <taxon>Pentapetalae</taxon>
        <taxon>rosids</taxon>
        <taxon>malvids</taxon>
        <taxon>Brassicales</taxon>
        <taxon>Brassicaceae</taxon>
        <taxon>Camelineae</taxon>
        <taxon>Arabidopsis</taxon>
    </lineage>
</organism>
<dbReference type="PANTHER" id="PTHR45663:SF11">
    <property type="entry name" value="GEO12009P1"/>
    <property type="match status" value="1"/>
</dbReference>
<reference evidence="11 12" key="1">
    <citation type="submission" date="2020-12" db="EMBL/GenBank/DDBJ databases">
        <title>Concerted genomic and epigenomic changes stabilize Arabidopsis allopolyploids.</title>
        <authorList>
            <person name="Chen Z."/>
        </authorList>
    </citation>
    <scope>NUCLEOTIDE SEQUENCE [LARGE SCALE GENOMIC DNA]</scope>
    <source>
        <strain evidence="11">Allo738</strain>
        <tissue evidence="11">Leaf</tissue>
    </source>
</reference>
<evidence type="ECO:0000256" key="9">
    <source>
        <dbReference type="SAM" id="Phobius"/>
    </source>
</evidence>
<evidence type="ECO:0000256" key="6">
    <source>
        <dbReference type="ARBA" id="ARBA00022982"/>
    </source>
</evidence>
<dbReference type="GO" id="GO:0009570">
    <property type="term" value="C:chloroplast stroma"/>
    <property type="evidence" value="ECO:0007669"/>
    <property type="project" value="UniProtKB-SubCell"/>
</dbReference>
<accession>A0A8T1Z2U6</accession>
<dbReference type="GO" id="GO:0015035">
    <property type="term" value="F:protein-disulfide reductase activity"/>
    <property type="evidence" value="ECO:0007669"/>
    <property type="project" value="InterPro"/>
</dbReference>
<keyword evidence="8" id="KW-0676">Redox-active center</keyword>
<keyword evidence="9" id="KW-1133">Transmembrane helix</keyword>
<keyword evidence="4" id="KW-0934">Plastid</keyword>
<evidence type="ECO:0000256" key="7">
    <source>
        <dbReference type="ARBA" id="ARBA00023157"/>
    </source>
</evidence>
<comment type="caution">
    <text evidence="11">The sequence shown here is derived from an EMBL/GenBank/DDBJ whole genome shotgun (WGS) entry which is preliminary data.</text>
</comment>
<keyword evidence="6" id="KW-0249">Electron transport</keyword>
<dbReference type="InterPro" id="IPR017937">
    <property type="entry name" value="Thioredoxin_CS"/>
</dbReference>
<evidence type="ECO:0000256" key="4">
    <source>
        <dbReference type="ARBA" id="ARBA00022640"/>
    </source>
</evidence>
<dbReference type="AlphaFoldDB" id="A0A8T1Z2U6"/>
<evidence type="ECO:0000256" key="8">
    <source>
        <dbReference type="ARBA" id="ARBA00023284"/>
    </source>
</evidence>
<keyword evidence="12" id="KW-1185">Reference proteome</keyword>
<proteinExistence type="predicted"/>
<feature type="transmembrane region" description="Helical" evidence="9">
    <location>
        <begin position="29"/>
        <end position="50"/>
    </location>
</feature>
<dbReference type="CDD" id="cd02947">
    <property type="entry name" value="TRX_family"/>
    <property type="match status" value="1"/>
</dbReference>
<feature type="domain" description="Thioredoxin" evidence="10">
    <location>
        <begin position="107"/>
        <end position="249"/>
    </location>
</feature>
<dbReference type="GO" id="GO:0008047">
    <property type="term" value="F:enzyme activator activity"/>
    <property type="evidence" value="ECO:0007669"/>
    <property type="project" value="UniProtKB-ARBA"/>
</dbReference>
<evidence type="ECO:0000313" key="11">
    <source>
        <dbReference type="EMBL" id="KAG7553091.1"/>
    </source>
</evidence>
<comment type="subcellular location">
    <subcellularLocation>
        <location evidence="1">Plastid</location>
        <location evidence="1">Chloroplast stroma</location>
    </subcellularLocation>
</comment>
<protein>
    <submittedName>
        <fullName evidence="11">Thioredoxin domain</fullName>
    </submittedName>
</protein>
<dbReference type="FunFam" id="3.40.30.10:FF:000001">
    <property type="entry name" value="Thioredoxin"/>
    <property type="match status" value="1"/>
</dbReference>
<keyword evidence="7" id="KW-1015">Disulfide bond</keyword>
<dbReference type="InterPro" id="IPR005746">
    <property type="entry name" value="Thioredoxin"/>
</dbReference>
<dbReference type="InterPro" id="IPR013766">
    <property type="entry name" value="Thioredoxin_domain"/>
</dbReference>
<dbReference type="Pfam" id="PF00085">
    <property type="entry name" value="Thioredoxin"/>
    <property type="match status" value="1"/>
</dbReference>
<dbReference type="NCBIfam" id="TIGR01068">
    <property type="entry name" value="thioredoxin"/>
    <property type="match status" value="1"/>
</dbReference>
<gene>
    <name evidence="11" type="ORF">ISN45_Aa06g036550</name>
</gene>
<evidence type="ECO:0000256" key="5">
    <source>
        <dbReference type="ARBA" id="ARBA00022946"/>
    </source>
</evidence>
<dbReference type="PANTHER" id="PTHR45663">
    <property type="entry name" value="GEO12009P1"/>
    <property type="match status" value="1"/>
</dbReference>
<dbReference type="PROSITE" id="PS51352">
    <property type="entry name" value="THIOREDOXIN_2"/>
    <property type="match status" value="1"/>
</dbReference>
<evidence type="ECO:0000259" key="10">
    <source>
        <dbReference type="PROSITE" id="PS51352"/>
    </source>
</evidence>
<dbReference type="PROSITE" id="PS00194">
    <property type="entry name" value="THIOREDOXIN_1"/>
    <property type="match status" value="1"/>
</dbReference>
<dbReference type="EMBL" id="JAEFBK010000011">
    <property type="protein sequence ID" value="KAG7553091.1"/>
    <property type="molecule type" value="Genomic_DNA"/>
</dbReference>
<keyword evidence="9" id="KW-0472">Membrane</keyword>
<keyword evidence="3" id="KW-0150">Chloroplast</keyword>
<keyword evidence="2" id="KW-0813">Transport</keyword>
<evidence type="ECO:0000256" key="3">
    <source>
        <dbReference type="ARBA" id="ARBA00022528"/>
    </source>
</evidence>
<dbReference type="Proteomes" id="UP000694240">
    <property type="component" value="Chromosome 11"/>
</dbReference>
<evidence type="ECO:0000313" key="12">
    <source>
        <dbReference type="Proteomes" id="UP000694240"/>
    </source>
</evidence>
<evidence type="ECO:0000256" key="2">
    <source>
        <dbReference type="ARBA" id="ARBA00022448"/>
    </source>
</evidence>
<evidence type="ECO:0000256" key="1">
    <source>
        <dbReference type="ARBA" id="ARBA00004470"/>
    </source>
</evidence>
<keyword evidence="5" id="KW-0809">Transit peptide</keyword>
<name>A0A8T1Z2U6_9BRAS</name>
<keyword evidence="9" id="KW-0812">Transmembrane</keyword>